<protein>
    <recommendedName>
        <fullName evidence="3">Secreted protein</fullName>
    </recommendedName>
</protein>
<gene>
    <name evidence="1" type="ORF">OUZ56_031456</name>
</gene>
<proteinExistence type="predicted"/>
<sequence>MMIVAFVGFLPPEWAEWKNDLRRMPLATMSPASTPSLLNRCRLGLRINEFIHSPVAASTDLLFCEKIKEKRK</sequence>
<organism evidence="1 2">
    <name type="scientific">Daphnia magna</name>
    <dbReference type="NCBI Taxonomy" id="35525"/>
    <lineage>
        <taxon>Eukaryota</taxon>
        <taxon>Metazoa</taxon>
        <taxon>Ecdysozoa</taxon>
        <taxon>Arthropoda</taxon>
        <taxon>Crustacea</taxon>
        <taxon>Branchiopoda</taxon>
        <taxon>Diplostraca</taxon>
        <taxon>Cladocera</taxon>
        <taxon>Anomopoda</taxon>
        <taxon>Daphniidae</taxon>
        <taxon>Daphnia</taxon>
    </lineage>
</organism>
<dbReference type="Proteomes" id="UP001234178">
    <property type="component" value="Unassembled WGS sequence"/>
</dbReference>
<accession>A0ABQ9ZUB0</accession>
<keyword evidence="2" id="KW-1185">Reference proteome</keyword>
<dbReference type="EMBL" id="JAOYFB010000005">
    <property type="protein sequence ID" value="KAK4016500.1"/>
    <property type="molecule type" value="Genomic_DNA"/>
</dbReference>
<evidence type="ECO:0008006" key="3">
    <source>
        <dbReference type="Google" id="ProtNLM"/>
    </source>
</evidence>
<evidence type="ECO:0000313" key="1">
    <source>
        <dbReference type="EMBL" id="KAK4016500.1"/>
    </source>
</evidence>
<evidence type="ECO:0000313" key="2">
    <source>
        <dbReference type="Proteomes" id="UP001234178"/>
    </source>
</evidence>
<reference evidence="1 2" key="1">
    <citation type="journal article" date="2023" name="Nucleic Acids Res.">
        <title>The hologenome of Daphnia magna reveals possible DNA methylation and microbiome-mediated evolution of the host genome.</title>
        <authorList>
            <person name="Chaturvedi A."/>
            <person name="Li X."/>
            <person name="Dhandapani V."/>
            <person name="Marshall H."/>
            <person name="Kissane S."/>
            <person name="Cuenca-Cambronero M."/>
            <person name="Asole G."/>
            <person name="Calvet F."/>
            <person name="Ruiz-Romero M."/>
            <person name="Marangio P."/>
            <person name="Guigo R."/>
            <person name="Rago D."/>
            <person name="Mirbahai L."/>
            <person name="Eastwood N."/>
            <person name="Colbourne J.K."/>
            <person name="Zhou J."/>
            <person name="Mallon E."/>
            <person name="Orsini L."/>
        </authorList>
    </citation>
    <scope>NUCLEOTIDE SEQUENCE [LARGE SCALE GENOMIC DNA]</scope>
    <source>
        <strain evidence="1">LRV0_1</strain>
    </source>
</reference>
<comment type="caution">
    <text evidence="1">The sequence shown here is derived from an EMBL/GenBank/DDBJ whole genome shotgun (WGS) entry which is preliminary data.</text>
</comment>
<name>A0ABQ9ZUB0_9CRUS</name>